<feature type="domain" description="Amidase" evidence="4">
    <location>
        <begin position="475"/>
        <end position="935"/>
    </location>
</feature>
<dbReference type="SUPFAM" id="SSF75304">
    <property type="entry name" value="Amidase signature (AS) enzymes"/>
    <property type="match status" value="1"/>
</dbReference>
<accession>A0A1W5CZC2</accession>
<dbReference type="Proteomes" id="UP000192927">
    <property type="component" value="Unassembled WGS sequence"/>
</dbReference>
<keyword evidence="6" id="KW-1185">Reference proteome</keyword>
<organism evidence="5 6">
    <name type="scientific">Lasallia pustulata</name>
    <dbReference type="NCBI Taxonomy" id="136370"/>
    <lineage>
        <taxon>Eukaryota</taxon>
        <taxon>Fungi</taxon>
        <taxon>Dikarya</taxon>
        <taxon>Ascomycota</taxon>
        <taxon>Pezizomycotina</taxon>
        <taxon>Lecanoromycetes</taxon>
        <taxon>OSLEUM clade</taxon>
        <taxon>Umbilicariomycetidae</taxon>
        <taxon>Umbilicariales</taxon>
        <taxon>Umbilicariaceae</taxon>
        <taxon>Lasallia</taxon>
    </lineage>
</organism>
<dbReference type="InterPro" id="IPR000560">
    <property type="entry name" value="His_Pase_clade-2"/>
</dbReference>
<dbReference type="Pfam" id="PF01425">
    <property type="entry name" value="Amidase"/>
    <property type="match status" value="1"/>
</dbReference>
<dbReference type="Gene3D" id="3.40.50.1240">
    <property type="entry name" value="Phosphoglycerate mutase-like"/>
    <property type="match status" value="1"/>
</dbReference>
<dbReference type="Pfam" id="PF00328">
    <property type="entry name" value="His_Phos_2"/>
    <property type="match status" value="1"/>
</dbReference>
<reference evidence="6" key="1">
    <citation type="submission" date="2017-03" db="EMBL/GenBank/DDBJ databases">
        <authorList>
            <person name="Sharma R."/>
            <person name="Thines M."/>
        </authorList>
    </citation>
    <scope>NUCLEOTIDE SEQUENCE [LARGE SCALE GENOMIC DNA]</scope>
</reference>
<evidence type="ECO:0000259" key="4">
    <source>
        <dbReference type="Pfam" id="PF01425"/>
    </source>
</evidence>
<proteinExistence type="inferred from homology"/>
<evidence type="ECO:0000313" key="5">
    <source>
        <dbReference type="EMBL" id="SLM36228.1"/>
    </source>
</evidence>
<feature type="signal peptide" evidence="3">
    <location>
        <begin position="1"/>
        <end position="19"/>
    </location>
</feature>
<comment type="similarity">
    <text evidence="1">Belongs to the histidine acid phosphatase family.</text>
</comment>
<evidence type="ECO:0000256" key="2">
    <source>
        <dbReference type="ARBA" id="ARBA00012632"/>
    </source>
</evidence>
<dbReference type="SUPFAM" id="SSF53254">
    <property type="entry name" value="Phosphoglycerate mutase-like"/>
    <property type="match status" value="1"/>
</dbReference>
<evidence type="ECO:0000256" key="1">
    <source>
        <dbReference type="ARBA" id="ARBA00005375"/>
    </source>
</evidence>
<dbReference type="EMBL" id="FWEW01000977">
    <property type="protein sequence ID" value="SLM36228.1"/>
    <property type="molecule type" value="Genomic_DNA"/>
</dbReference>
<feature type="chain" id="PRO_5012167521" description="3-phytase" evidence="3">
    <location>
        <begin position="20"/>
        <end position="968"/>
    </location>
</feature>
<dbReference type="CDD" id="cd07061">
    <property type="entry name" value="HP_HAP_like"/>
    <property type="match status" value="1"/>
</dbReference>
<dbReference type="PANTHER" id="PTHR42678:SF34">
    <property type="entry name" value="OS04G0183300 PROTEIN"/>
    <property type="match status" value="1"/>
</dbReference>
<dbReference type="InterPro" id="IPR033379">
    <property type="entry name" value="Acid_Pase_AS"/>
</dbReference>
<dbReference type="PANTHER" id="PTHR42678">
    <property type="entry name" value="AMIDASE"/>
    <property type="match status" value="1"/>
</dbReference>
<evidence type="ECO:0000256" key="3">
    <source>
        <dbReference type="SAM" id="SignalP"/>
    </source>
</evidence>
<dbReference type="InterPro" id="IPR023631">
    <property type="entry name" value="Amidase_dom"/>
</dbReference>
<sequence>MGSIVKLVVNSLWFTCVQEASFAGVEPYPQPTACDSIDRGYQCQPNISHYWGQYSPYFSVPSTIPADVPDGCQVTFAQILSRHGARDPTASKTATYNQTVLKIKARVKAFTGKYAFLANFTCTLGTDQLTTFGQQEMISSGIKYYSRYQDLAEGSNPFVRASSEARVVESAQNFTQGFRLAKLAHGGGDNDSYPYPMVVISEAAGSNNTLNHDLCTDFETGLPDSTIASSAQALWQSVFVPPIAARLNADLPGANLTQSDVISVMDLCPFVTVATANGTISPFCALFAVDEWHQYDYYESLGKYYGYSYGNPLGPTQGVGFTNELIARLTNTSVNDHTSTNRTLDSDSTTFPLGKRLYADFSHDNDMTAIFSALGLYNSTSPLSNNTLETTAQTDGYAAAWTVPFAARAYFEKLQCAGNGEEFVRVLVNDRVLPLQTCGGDKLGRFNGRPFPSLIDVTTEQLNVGLESGQFTSVDLVNAYFTRIVEVNSSLNVVTELNPDALSIAAALDAERANGTIRGPLHGIPMIIKNNIATMDQMNNTAGSFALLGAKVPRDAGVVAKLRAAGVIILGKANLSQWANFRSTNSSNGWSAYGGQTYGAYFPMQDPSGSSSGSGVAASIGLCLAALGTETSGSILSPSEVNNLVGIKPTVGLTSRALVIPISQRQDTVGPMARTVKDAAYVLQAIAGKDPNDNYTSAIPFDTLPDYVAACNFSGLAGKRIGIPRNVIYPEMGDGPVLAAFEAAIAVIKKAGATVIDNTNITAYALDQYLNGNSSLIVLEADFVSDLPDEYLSKLTYNPENVTDLEDVRNFTQHFKQEDYPDRDTAIWDQALALGYNNTDPRFWANYQINLVTAGVQGILGVLANNSLDALILPTDFSPGLPALVGTPVITVPMGFYPANTTIIKNYPRMDLVATGPNIPFGLSFLGPAFSEASLISYAYAFEQRTMVRNQVQPYLVPNTELSSIVGA</sequence>
<protein>
    <recommendedName>
        <fullName evidence="2">3-phytase</fullName>
        <ecNumber evidence="2">3.1.3.8</ecNumber>
    </recommendedName>
</protein>
<dbReference type="PROSITE" id="PS00778">
    <property type="entry name" value="HIS_ACID_PHOSPHAT_2"/>
    <property type="match status" value="1"/>
</dbReference>
<dbReference type="GO" id="GO:0016158">
    <property type="term" value="F:inositol hexakisphosphate 3-phosphatase activity"/>
    <property type="evidence" value="ECO:0007669"/>
    <property type="project" value="UniProtKB-EC"/>
</dbReference>
<dbReference type="EC" id="3.1.3.8" evidence="2"/>
<dbReference type="InterPro" id="IPR029033">
    <property type="entry name" value="His_PPase_superfam"/>
</dbReference>
<dbReference type="AlphaFoldDB" id="A0A1W5CZC2"/>
<dbReference type="PROSITE" id="PS00616">
    <property type="entry name" value="HIS_ACID_PHOSPHAT_1"/>
    <property type="match status" value="1"/>
</dbReference>
<dbReference type="Gene3D" id="3.90.1300.10">
    <property type="entry name" value="Amidase signature (AS) domain"/>
    <property type="match status" value="1"/>
</dbReference>
<name>A0A1W5CZC2_9LECA</name>
<keyword evidence="3" id="KW-0732">Signal</keyword>
<dbReference type="InterPro" id="IPR036928">
    <property type="entry name" value="AS_sf"/>
</dbReference>
<evidence type="ECO:0000313" key="6">
    <source>
        <dbReference type="Proteomes" id="UP000192927"/>
    </source>
</evidence>